<reference evidence="1" key="1">
    <citation type="submission" date="2007-04" db="EMBL/GenBank/DDBJ databases">
        <authorList>
            <consortium name="The Broad Institute Genome Sequencing Platform"/>
            <person name="Birren B."/>
            <person name="Lander E."/>
            <person name="Galagan J."/>
            <person name="Nusbaum C."/>
            <person name="Devon K."/>
            <person name="Ma L.-J."/>
            <person name="Jaffe D."/>
            <person name="Butler J."/>
            <person name="Alvarez P."/>
            <person name="Gnerre S."/>
            <person name="Grabherr M."/>
            <person name="Kleber M."/>
            <person name="Mauceli E."/>
            <person name="Brockman W."/>
            <person name="MacCallum I.A."/>
            <person name="Young S."/>
            <person name="LaButti K."/>
            <person name="DeCaprio D."/>
            <person name="Crawford M."/>
            <person name="Koehrsen M."/>
            <person name="Engels R."/>
            <person name="Montgomery P."/>
            <person name="Pearson M."/>
            <person name="Howarth C."/>
            <person name="Larson L."/>
            <person name="White J."/>
            <person name="O'Leary S."/>
            <person name="Kodira C."/>
            <person name="Zeng Q."/>
            <person name="Yandava C."/>
            <person name="Alvarado L."/>
            <person name="Kistler C."/>
            <person name="Shim W.-B."/>
            <person name="Kang S."/>
            <person name="Woloshuk C."/>
        </authorList>
    </citation>
    <scope>NUCLEOTIDE SEQUENCE</scope>
    <source>
        <strain evidence="1">4287</strain>
    </source>
</reference>
<reference evidence="1" key="2">
    <citation type="journal article" date="2010" name="Nature">
        <title>Comparative genomics reveals mobile pathogenicity chromosomes in Fusarium.</title>
        <authorList>
            <person name="Ma L.J."/>
            <person name="van der Does H.C."/>
            <person name="Borkovich K.A."/>
            <person name="Coleman J.J."/>
            <person name="Daboussi M.J."/>
            <person name="Di Pietro A."/>
            <person name="Dufresne M."/>
            <person name="Freitag M."/>
            <person name="Grabherr M."/>
            <person name="Henrissat B."/>
            <person name="Houterman P.M."/>
            <person name="Kang S."/>
            <person name="Shim W.B."/>
            <person name="Woloshuk C."/>
            <person name="Xie X."/>
            <person name="Xu J.R."/>
            <person name="Antoniw J."/>
            <person name="Baker S.E."/>
            <person name="Bluhm B.H."/>
            <person name="Breakspear A."/>
            <person name="Brown D.W."/>
            <person name="Butchko R.A."/>
            <person name="Chapman S."/>
            <person name="Coulson R."/>
            <person name="Coutinho P.M."/>
            <person name="Danchin E.G."/>
            <person name="Diener A."/>
            <person name="Gale L.R."/>
            <person name="Gardiner D.M."/>
            <person name="Goff S."/>
            <person name="Hammond-Kosack K.E."/>
            <person name="Hilburn K."/>
            <person name="Hua-Van A."/>
            <person name="Jonkers W."/>
            <person name="Kazan K."/>
            <person name="Kodira C.D."/>
            <person name="Koehrsen M."/>
            <person name="Kumar L."/>
            <person name="Lee Y.H."/>
            <person name="Li L."/>
            <person name="Manners J.M."/>
            <person name="Miranda-Saavedra D."/>
            <person name="Mukherjee M."/>
            <person name="Park G."/>
            <person name="Park J."/>
            <person name="Park S.Y."/>
            <person name="Proctor R.H."/>
            <person name="Regev A."/>
            <person name="Ruiz-Roldan M.C."/>
            <person name="Sain D."/>
            <person name="Sakthikumar S."/>
            <person name="Sykes S."/>
            <person name="Schwartz D.C."/>
            <person name="Turgeon B.G."/>
            <person name="Wapinski I."/>
            <person name="Yoder O."/>
            <person name="Young S."/>
            <person name="Zeng Q."/>
            <person name="Zhou S."/>
            <person name="Galagan J."/>
            <person name="Cuomo C.A."/>
            <person name="Kistler H.C."/>
            <person name="Rep M."/>
        </authorList>
    </citation>
    <scope>NUCLEOTIDE SEQUENCE [LARGE SCALE GENOMIC DNA]</scope>
    <source>
        <strain evidence="1">4287</strain>
    </source>
</reference>
<dbReference type="KEGG" id="fox:FOXG_19212"/>
<evidence type="ECO:0000313" key="2">
    <source>
        <dbReference type="Proteomes" id="UP000009097"/>
    </source>
</evidence>
<gene>
    <name evidence="1" type="ORF">FOXG_19212</name>
</gene>
<dbReference type="AlphaFoldDB" id="A0A0J9UZG4"/>
<proteinExistence type="predicted"/>
<sequence>MLCYLWCNFPHFHRCESLRLRFRHDGGRGAAKVCQFRGRKSPSAVGACFALNATIYQRLELSSSKRSQENGRYLPRRCSVKRIFVFAAVQRCTRILYIHRPFPCPGQPSMGANTGSIARQTRHDSDGNLLHISVDIMNRPWDEYVGVSRKARL</sequence>
<organism evidence="1 2">
    <name type="scientific">Fusarium oxysporum f. sp. lycopersici (strain 4287 / CBS 123668 / FGSC 9935 / NRRL 34936)</name>
    <name type="common">Fusarium vascular wilt of tomato</name>
    <dbReference type="NCBI Taxonomy" id="426428"/>
    <lineage>
        <taxon>Eukaryota</taxon>
        <taxon>Fungi</taxon>
        <taxon>Dikarya</taxon>
        <taxon>Ascomycota</taxon>
        <taxon>Pezizomycotina</taxon>
        <taxon>Sordariomycetes</taxon>
        <taxon>Hypocreomycetidae</taxon>
        <taxon>Hypocreales</taxon>
        <taxon>Nectriaceae</taxon>
        <taxon>Fusarium</taxon>
        <taxon>Fusarium oxysporum species complex</taxon>
    </lineage>
</organism>
<dbReference type="VEuPathDB" id="FungiDB:FOXG_19212"/>
<protein>
    <submittedName>
        <fullName evidence="1">Uncharacterized protein</fullName>
    </submittedName>
</protein>
<dbReference type="RefSeq" id="XP_018242046.1">
    <property type="nucleotide sequence ID" value="XM_018399409.1"/>
</dbReference>
<name>A0A0J9UZG4_FUSO4</name>
<dbReference type="EMBL" id="DS231701">
    <property type="protein sequence ID" value="KNB04001.1"/>
    <property type="molecule type" value="Genomic_DNA"/>
</dbReference>
<accession>A0A0J9UZG4</accession>
<dbReference type="Proteomes" id="UP000009097">
    <property type="component" value="Unassembled WGS sequence"/>
</dbReference>
<dbReference type="GeneID" id="28959918"/>
<evidence type="ECO:0000313" key="1">
    <source>
        <dbReference type="EMBL" id="KNB04001.1"/>
    </source>
</evidence>